<keyword evidence="4" id="KW-0256">Endoplasmic reticulum</keyword>
<feature type="domain" description="Phosphatidic acid phosphatase type 2/haloperoxidase" evidence="9">
    <location>
        <begin position="149"/>
        <end position="263"/>
    </location>
</feature>
<evidence type="ECO:0000259" key="9">
    <source>
        <dbReference type="SMART" id="SM00014"/>
    </source>
</evidence>
<dbReference type="CDD" id="cd03388">
    <property type="entry name" value="PAP2_SPPase1"/>
    <property type="match status" value="1"/>
</dbReference>
<sequence length="442" mass="49452">MLKIIDYMKDPHLVARVQKYYGVDLVSPLNSSTSLTLSNGNIRSPVCEVEGGVKLRSEKKLVVETSVRNSSNESNKCIDNEIQCNGWVSSEPEGDDAFSSDSESESKGYIITNWMWYYLFVLGTALGDEIFYASFIPFWFWNIDGAVGRRVVLVWTVIMYIGQGIKDVVRWPRPSCPPVIRLQKKWALEYGMPSTHAMVGVSIPLSVILYTMNRYQYSVSLGVLFAIGWCSVICLSRLYLGMHSVLDIVVGVMLALALMVPVVPLVDAMDHYLLTSSWSPAILLTAGICLVVFYPSSDRWTPTRGDTTMVVSVCVGVHIGAWTNYQLGVLSESPDSPPYAIIWPSYEMLGLSALRTVIGFCCIVATRALCKSASYATVCALLRLNSRELQRSQNSIQNRQKIIVELSYKFITYALLGFNTLYLLPSVFRLMGIERPTFYTEI</sequence>
<feature type="transmembrane region" description="Helical" evidence="8">
    <location>
        <begin position="217"/>
        <end position="238"/>
    </location>
</feature>
<feature type="transmembrane region" description="Helical" evidence="8">
    <location>
        <begin position="307"/>
        <end position="325"/>
    </location>
</feature>
<reference evidence="10 11" key="1">
    <citation type="journal article" date="2014" name="Nat. Commun.">
        <title>Molecular traces of alternative social organization in a termite genome.</title>
        <authorList>
            <person name="Terrapon N."/>
            <person name="Li C."/>
            <person name="Robertson H.M."/>
            <person name="Ji L."/>
            <person name="Meng X."/>
            <person name="Booth W."/>
            <person name="Chen Z."/>
            <person name="Childers C.P."/>
            <person name="Glastad K.M."/>
            <person name="Gokhale K."/>
            <person name="Gowin J."/>
            <person name="Gronenberg W."/>
            <person name="Hermansen R.A."/>
            <person name="Hu H."/>
            <person name="Hunt B.G."/>
            <person name="Huylmans A.K."/>
            <person name="Khalil S.M."/>
            <person name="Mitchell R.D."/>
            <person name="Munoz-Torres M.C."/>
            <person name="Mustard J.A."/>
            <person name="Pan H."/>
            <person name="Reese J.T."/>
            <person name="Scharf M.E."/>
            <person name="Sun F."/>
            <person name="Vogel H."/>
            <person name="Xiao J."/>
            <person name="Yang W."/>
            <person name="Yang Z."/>
            <person name="Yang Z."/>
            <person name="Zhou J."/>
            <person name="Zhu J."/>
            <person name="Brent C.S."/>
            <person name="Elsik C.G."/>
            <person name="Goodisman M.A."/>
            <person name="Liberles D.A."/>
            <person name="Roe R.M."/>
            <person name="Vargo E.L."/>
            <person name="Vilcinskas A."/>
            <person name="Wang J."/>
            <person name="Bornberg-Bauer E."/>
            <person name="Korb J."/>
            <person name="Zhang G."/>
            <person name="Liebig J."/>
        </authorList>
    </citation>
    <scope>NUCLEOTIDE SEQUENCE [LARGE SCALE GENOMIC DNA]</scope>
    <source>
        <tissue evidence="10">Whole organism</tissue>
    </source>
</reference>
<feature type="transmembrane region" description="Helical" evidence="8">
    <location>
        <begin position="152"/>
        <end position="169"/>
    </location>
</feature>
<feature type="transmembrane region" description="Helical" evidence="8">
    <location>
        <begin position="402"/>
        <end position="424"/>
    </location>
</feature>
<feature type="transmembrane region" description="Helical" evidence="8">
    <location>
        <begin position="245"/>
        <end position="266"/>
    </location>
</feature>
<dbReference type="SMART" id="SM00014">
    <property type="entry name" value="acidPPc"/>
    <property type="match status" value="1"/>
</dbReference>
<name>A0A067R1I7_ZOONE</name>
<dbReference type="Pfam" id="PF01569">
    <property type="entry name" value="PAP2"/>
    <property type="match status" value="1"/>
</dbReference>
<dbReference type="GO" id="GO:0005789">
    <property type="term" value="C:endoplasmic reticulum membrane"/>
    <property type="evidence" value="ECO:0007669"/>
    <property type="project" value="UniProtKB-SubCell"/>
</dbReference>
<dbReference type="eggNOG" id="KOG2822">
    <property type="taxonomic scope" value="Eukaryota"/>
</dbReference>
<dbReference type="Gene3D" id="1.20.144.10">
    <property type="entry name" value="Phosphatidic acid phosphatase type 2/haloperoxidase"/>
    <property type="match status" value="1"/>
</dbReference>
<evidence type="ECO:0000256" key="3">
    <source>
        <dbReference type="ARBA" id="ARBA00022801"/>
    </source>
</evidence>
<gene>
    <name evidence="10" type="ORF">L798_09309</name>
</gene>
<keyword evidence="3" id="KW-0378">Hydrolase</keyword>
<dbReference type="OMA" id="RMVMKAV"/>
<dbReference type="OrthoDB" id="301434at2759"/>
<evidence type="ECO:0000256" key="2">
    <source>
        <dbReference type="ARBA" id="ARBA00022692"/>
    </source>
</evidence>
<evidence type="ECO:0000313" key="11">
    <source>
        <dbReference type="Proteomes" id="UP000027135"/>
    </source>
</evidence>
<evidence type="ECO:0000256" key="6">
    <source>
        <dbReference type="ARBA" id="ARBA00023136"/>
    </source>
</evidence>
<accession>A0A067R1I7</accession>
<dbReference type="InterPro" id="IPR036938">
    <property type="entry name" value="PAP2/HPO_sf"/>
</dbReference>
<dbReference type="GO" id="GO:0006670">
    <property type="term" value="P:sphingosine metabolic process"/>
    <property type="evidence" value="ECO:0007669"/>
    <property type="project" value="TreeGrafter"/>
</dbReference>
<evidence type="ECO:0000256" key="7">
    <source>
        <dbReference type="ARBA" id="ARBA00038324"/>
    </source>
</evidence>
<dbReference type="InParanoid" id="A0A067R1I7"/>
<dbReference type="AlphaFoldDB" id="A0A067R1I7"/>
<protein>
    <submittedName>
        <fullName evidence="10">Sphingosine-1-phosphate phosphatase 1</fullName>
    </submittedName>
</protein>
<keyword evidence="11" id="KW-1185">Reference proteome</keyword>
<evidence type="ECO:0000256" key="4">
    <source>
        <dbReference type="ARBA" id="ARBA00022824"/>
    </source>
</evidence>
<dbReference type="PANTHER" id="PTHR14969">
    <property type="entry name" value="SPHINGOSINE-1-PHOSPHATE PHOSPHOHYDROLASE"/>
    <property type="match status" value="1"/>
</dbReference>
<dbReference type="STRING" id="136037.A0A067R1I7"/>
<keyword evidence="2 8" id="KW-0812">Transmembrane</keyword>
<keyword evidence="5 8" id="KW-1133">Transmembrane helix</keyword>
<proteinExistence type="inferred from homology"/>
<dbReference type="SUPFAM" id="SSF48317">
    <property type="entry name" value="Acid phosphatase/Vanadium-dependent haloperoxidase"/>
    <property type="match status" value="1"/>
</dbReference>
<feature type="transmembrane region" description="Helical" evidence="8">
    <location>
        <begin position="190"/>
        <end position="211"/>
    </location>
</feature>
<evidence type="ECO:0000313" key="10">
    <source>
        <dbReference type="EMBL" id="KDR16780.1"/>
    </source>
</evidence>
<keyword evidence="6 8" id="KW-0472">Membrane</keyword>
<feature type="transmembrane region" description="Helical" evidence="8">
    <location>
        <begin position="278"/>
        <end position="295"/>
    </location>
</feature>
<dbReference type="PANTHER" id="PTHR14969:SF28">
    <property type="entry name" value="DIHYDROSPHINGOSINE 1-PHOSPHATE PHOSPHATASE LCB3-RELATED"/>
    <property type="match status" value="1"/>
</dbReference>
<comment type="similarity">
    <text evidence="7">Belongs to the type 2 lipid phosphate phosphatase family.</text>
</comment>
<comment type="subcellular location">
    <subcellularLocation>
        <location evidence="1">Endoplasmic reticulum membrane</location>
        <topology evidence="1">Multi-pass membrane protein</topology>
    </subcellularLocation>
</comment>
<evidence type="ECO:0000256" key="1">
    <source>
        <dbReference type="ARBA" id="ARBA00004477"/>
    </source>
</evidence>
<evidence type="ECO:0000256" key="8">
    <source>
        <dbReference type="SAM" id="Phobius"/>
    </source>
</evidence>
<evidence type="ECO:0000256" key="5">
    <source>
        <dbReference type="ARBA" id="ARBA00022989"/>
    </source>
</evidence>
<dbReference type="EMBL" id="KK852777">
    <property type="protein sequence ID" value="KDR16780.1"/>
    <property type="molecule type" value="Genomic_DNA"/>
</dbReference>
<feature type="transmembrane region" description="Helical" evidence="8">
    <location>
        <begin position="116"/>
        <end position="140"/>
    </location>
</feature>
<dbReference type="InterPro" id="IPR000326">
    <property type="entry name" value="PAP2/HPO"/>
</dbReference>
<dbReference type="Proteomes" id="UP000027135">
    <property type="component" value="Unassembled WGS sequence"/>
</dbReference>
<organism evidence="10 11">
    <name type="scientific">Zootermopsis nevadensis</name>
    <name type="common">Dampwood termite</name>
    <dbReference type="NCBI Taxonomy" id="136037"/>
    <lineage>
        <taxon>Eukaryota</taxon>
        <taxon>Metazoa</taxon>
        <taxon>Ecdysozoa</taxon>
        <taxon>Arthropoda</taxon>
        <taxon>Hexapoda</taxon>
        <taxon>Insecta</taxon>
        <taxon>Pterygota</taxon>
        <taxon>Neoptera</taxon>
        <taxon>Polyneoptera</taxon>
        <taxon>Dictyoptera</taxon>
        <taxon>Blattodea</taxon>
        <taxon>Blattoidea</taxon>
        <taxon>Termitoidae</taxon>
        <taxon>Termopsidae</taxon>
        <taxon>Zootermopsis</taxon>
    </lineage>
</organism>
<dbReference type="GO" id="GO:0042392">
    <property type="term" value="F:sphingosine-1-phosphate phosphatase activity"/>
    <property type="evidence" value="ECO:0007669"/>
    <property type="project" value="TreeGrafter"/>
</dbReference>